<dbReference type="Pfam" id="PF00378">
    <property type="entry name" value="ECH_1"/>
    <property type="match status" value="1"/>
</dbReference>
<evidence type="ECO:0008006" key="4">
    <source>
        <dbReference type="Google" id="ProtNLM"/>
    </source>
</evidence>
<keyword evidence="2" id="KW-0456">Lyase</keyword>
<dbReference type="InterPro" id="IPR029045">
    <property type="entry name" value="ClpP/crotonase-like_dom_sf"/>
</dbReference>
<dbReference type="EMBL" id="BARS01025332">
    <property type="protein sequence ID" value="GAG02935.1"/>
    <property type="molecule type" value="Genomic_DNA"/>
</dbReference>
<dbReference type="GO" id="GO:0016829">
    <property type="term" value="F:lyase activity"/>
    <property type="evidence" value="ECO:0007669"/>
    <property type="project" value="UniProtKB-KW"/>
</dbReference>
<dbReference type="FunFam" id="3.90.226.10:FF:000009">
    <property type="entry name" value="Carnitinyl-CoA dehydratase"/>
    <property type="match status" value="1"/>
</dbReference>
<proteinExistence type="inferred from homology"/>
<dbReference type="SUPFAM" id="SSF52096">
    <property type="entry name" value="ClpP/crotonase"/>
    <property type="match status" value="1"/>
</dbReference>
<protein>
    <recommendedName>
        <fullName evidence="4">Enoyl-CoA hydratase</fullName>
    </recommendedName>
</protein>
<dbReference type="CDD" id="cd06558">
    <property type="entry name" value="crotonase-like"/>
    <property type="match status" value="1"/>
</dbReference>
<evidence type="ECO:0000256" key="1">
    <source>
        <dbReference type="ARBA" id="ARBA00005254"/>
    </source>
</evidence>
<dbReference type="PANTHER" id="PTHR11941:SF54">
    <property type="entry name" value="ENOYL-COA HYDRATASE, MITOCHONDRIAL"/>
    <property type="match status" value="1"/>
</dbReference>
<dbReference type="PANTHER" id="PTHR11941">
    <property type="entry name" value="ENOYL-COA HYDRATASE-RELATED"/>
    <property type="match status" value="1"/>
</dbReference>
<comment type="caution">
    <text evidence="3">The sequence shown here is derived from an EMBL/GenBank/DDBJ whole genome shotgun (WGS) entry which is preliminary data.</text>
</comment>
<dbReference type="AlphaFoldDB" id="X0UBJ7"/>
<reference evidence="3" key="1">
    <citation type="journal article" date="2014" name="Front. Microbiol.">
        <title>High frequency of phylogenetically diverse reductive dehalogenase-homologous genes in deep subseafloor sedimentary metagenomes.</title>
        <authorList>
            <person name="Kawai M."/>
            <person name="Futagami T."/>
            <person name="Toyoda A."/>
            <person name="Takaki Y."/>
            <person name="Nishi S."/>
            <person name="Hori S."/>
            <person name="Arai W."/>
            <person name="Tsubouchi T."/>
            <person name="Morono Y."/>
            <person name="Uchiyama I."/>
            <person name="Ito T."/>
            <person name="Fujiyama A."/>
            <person name="Inagaki F."/>
            <person name="Takami H."/>
        </authorList>
    </citation>
    <scope>NUCLEOTIDE SEQUENCE</scope>
    <source>
        <strain evidence="3">Expedition CK06-06</strain>
    </source>
</reference>
<comment type="similarity">
    <text evidence="1">Belongs to the enoyl-CoA hydratase/isomerase family.</text>
</comment>
<evidence type="ECO:0000313" key="3">
    <source>
        <dbReference type="EMBL" id="GAG02935.1"/>
    </source>
</evidence>
<sequence>MGEYQNMKVTIEGRTAILTIDHPPANSFDAQTVQDLEAAFDEVSTDKNVKVIIITGAGQFFSAGADINTIAAVKGYEEAKEVLLKGQSIFNKIEASPKPVIAAINGRFALGGGNELAMACHIRLAEDSVSFGQPECVLGIMPGWGGTQRLPRLIGKGKALELLLTGDRIRAQEAFRLGLVNKVVPVGTVVSEAKRLAKKLS</sequence>
<gene>
    <name evidence="3" type="ORF">S01H1_40049</name>
</gene>
<dbReference type="Gene3D" id="3.90.226.10">
    <property type="entry name" value="2-enoyl-CoA Hydratase, Chain A, domain 1"/>
    <property type="match status" value="1"/>
</dbReference>
<evidence type="ECO:0000256" key="2">
    <source>
        <dbReference type="ARBA" id="ARBA00023239"/>
    </source>
</evidence>
<dbReference type="GO" id="GO:0006635">
    <property type="term" value="P:fatty acid beta-oxidation"/>
    <property type="evidence" value="ECO:0007669"/>
    <property type="project" value="TreeGrafter"/>
</dbReference>
<organism evidence="3">
    <name type="scientific">marine sediment metagenome</name>
    <dbReference type="NCBI Taxonomy" id="412755"/>
    <lineage>
        <taxon>unclassified sequences</taxon>
        <taxon>metagenomes</taxon>
        <taxon>ecological metagenomes</taxon>
    </lineage>
</organism>
<dbReference type="InterPro" id="IPR001753">
    <property type="entry name" value="Enoyl-CoA_hydra/iso"/>
</dbReference>
<accession>X0UBJ7</accession>
<feature type="non-terminal residue" evidence="3">
    <location>
        <position position="201"/>
    </location>
</feature>
<name>X0UBJ7_9ZZZZ</name>